<evidence type="ECO:0000313" key="2">
    <source>
        <dbReference type="Proteomes" id="UP000828941"/>
    </source>
</evidence>
<sequence length="308" mass="35496">MTLKNEINNRIEAVRSNGEGNQLDPEIVPSLKEMFDEHNPYCQAHRMARDRIRFIPAENYTLKLLCERQEDGRIYNLPTSNQVAALIAGSKLGLMGTNNYVVWRLFQQYVVDAYTMVETDRLSYIRTHQKEPRGVKYGNLDELKAGYPNLFVTFTCNQAWPAIARFLSSSSRKAEDRPDIVRRIFKVKLDQLVVDFKKNKLFGTVIGDIDKIIIAEIPNKQSDPELYHARRYAIGRLHYVPPSMGKLFYLRILLYIVLGPNADDAIRTVDGKVYATYRVACFARGLLQNDKEYIDAIRDAVFWGNGQY</sequence>
<evidence type="ECO:0000313" key="1">
    <source>
        <dbReference type="EMBL" id="KAI4353760.1"/>
    </source>
</evidence>
<reference evidence="1 2" key="1">
    <citation type="journal article" date="2022" name="DNA Res.">
        <title>Chromosomal-level genome assembly of the orchid tree Bauhinia variegata (Leguminosae; Cercidoideae) supports the allotetraploid origin hypothesis of Bauhinia.</title>
        <authorList>
            <person name="Zhong Y."/>
            <person name="Chen Y."/>
            <person name="Zheng D."/>
            <person name="Pang J."/>
            <person name="Liu Y."/>
            <person name="Luo S."/>
            <person name="Meng S."/>
            <person name="Qian L."/>
            <person name="Wei D."/>
            <person name="Dai S."/>
            <person name="Zhou R."/>
        </authorList>
    </citation>
    <scope>NUCLEOTIDE SEQUENCE [LARGE SCALE GENOMIC DNA]</scope>
    <source>
        <strain evidence="1">BV-YZ2020</strain>
    </source>
</reference>
<name>A0ACB9PZJ8_BAUVA</name>
<keyword evidence="2" id="KW-1185">Reference proteome</keyword>
<accession>A0ACB9PZJ8</accession>
<organism evidence="1 2">
    <name type="scientific">Bauhinia variegata</name>
    <name type="common">Purple orchid tree</name>
    <name type="synonym">Phanera variegata</name>
    <dbReference type="NCBI Taxonomy" id="167791"/>
    <lineage>
        <taxon>Eukaryota</taxon>
        <taxon>Viridiplantae</taxon>
        <taxon>Streptophyta</taxon>
        <taxon>Embryophyta</taxon>
        <taxon>Tracheophyta</taxon>
        <taxon>Spermatophyta</taxon>
        <taxon>Magnoliopsida</taxon>
        <taxon>eudicotyledons</taxon>
        <taxon>Gunneridae</taxon>
        <taxon>Pentapetalae</taxon>
        <taxon>rosids</taxon>
        <taxon>fabids</taxon>
        <taxon>Fabales</taxon>
        <taxon>Fabaceae</taxon>
        <taxon>Cercidoideae</taxon>
        <taxon>Cercideae</taxon>
        <taxon>Bauhiniinae</taxon>
        <taxon>Bauhinia</taxon>
    </lineage>
</organism>
<comment type="caution">
    <text evidence="1">The sequence shown here is derived from an EMBL/GenBank/DDBJ whole genome shotgun (WGS) entry which is preliminary data.</text>
</comment>
<dbReference type="EMBL" id="CM039427">
    <property type="protein sequence ID" value="KAI4353760.1"/>
    <property type="molecule type" value="Genomic_DNA"/>
</dbReference>
<protein>
    <submittedName>
        <fullName evidence="1">Uncharacterized protein</fullName>
    </submittedName>
</protein>
<gene>
    <name evidence="1" type="ORF">L6164_002688</name>
</gene>
<proteinExistence type="predicted"/>
<dbReference type="Proteomes" id="UP000828941">
    <property type="component" value="Chromosome 2"/>
</dbReference>